<evidence type="ECO:0000313" key="2">
    <source>
        <dbReference type="EMBL" id="HDQ99218.1"/>
    </source>
</evidence>
<keyword evidence="1" id="KW-1133">Transmembrane helix</keyword>
<sequence>MSILLVLGLLAAPTGWVALELDSLPVEVYFDGEARTVKSAGEAFELSPGRHFVSLFGPRLVFRAFKDEAPETFWERLHARRLISDSDRDQLMSSYERGAVRVGTKWVYVVPDDTLPVQLLAREVGETYRRDSAGMLNTFLIVTTLVGLGMVLSVFFVKLG</sequence>
<accession>A0A7V0XEP2</accession>
<comment type="caution">
    <text evidence="2">The sequence shown here is derived from an EMBL/GenBank/DDBJ whole genome shotgun (WGS) entry which is preliminary data.</text>
</comment>
<protein>
    <submittedName>
        <fullName evidence="2">Uncharacterized protein</fullName>
    </submittedName>
</protein>
<dbReference type="AlphaFoldDB" id="A0A7V0XEP2"/>
<keyword evidence="1" id="KW-0472">Membrane</keyword>
<feature type="transmembrane region" description="Helical" evidence="1">
    <location>
        <begin position="138"/>
        <end position="157"/>
    </location>
</feature>
<dbReference type="EMBL" id="DSBX01000113">
    <property type="protein sequence ID" value="HDQ99218.1"/>
    <property type="molecule type" value="Genomic_DNA"/>
</dbReference>
<evidence type="ECO:0000256" key="1">
    <source>
        <dbReference type="SAM" id="Phobius"/>
    </source>
</evidence>
<gene>
    <name evidence="2" type="ORF">ENN51_02885</name>
</gene>
<reference evidence="2" key="1">
    <citation type="journal article" date="2020" name="mSystems">
        <title>Genome- and Community-Level Interaction Insights into Carbon Utilization and Element Cycling Functions of Hydrothermarchaeota in Hydrothermal Sediment.</title>
        <authorList>
            <person name="Zhou Z."/>
            <person name="Liu Y."/>
            <person name="Xu W."/>
            <person name="Pan J."/>
            <person name="Luo Z.H."/>
            <person name="Li M."/>
        </authorList>
    </citation>
    <scope>NUCLEOTIDE SEQUENCE [LARGE SCALE GENOMIC DNA]</scope>
    <source>
        <strain evidence="2">SpSt-1182</strain>
    </source>
</reference>
<proteinExistence type="predicted"/>
<keyword evidence="1" id="KW-0812">Transmembrane</keyword>
<organism evidence="2">
    <name type="scientific">candidate division WOR-3 bacterium</name>
    <dbReference type="NCBI Taxonomy" id="2052148"/>
    <lineage>
        <taxon>Bacteria</taxon>
        <taxon>Bacteria division WOR-3</taxon>
    </lineage>
</organism>
<dbReference type="Proteomes" id="UP000885672">
    <property type="component" value="Unassembled WGS sequence"/>
</dbReference>
<name>A0A7V0XEP2_UNCW3</name>